<evidence type="ECO:0000313" key="2">
    <source>
        <dbReference type="EMBL" id="KAH3788124.1"/>
    </source>
</evidence>
<dbReference type="InterPro" id="IPR013783">
    <property type="entry name" value="Ig-like_fold"/>
</dbReference>
<comment type="caution">
    <text evidence="2">The sequence shown here is derived from an EMBL/GenBank/DDBJ whole genome shotgun (WGS) entry which is preliminary data.</text>
</comment>
<name>A0A9D4EWI4_DREPO</name>
<dbReference type="Pfam" id="PF07679">
    <property type="entry name" value="I-set"/>
    <property type="match status" value="1"/>
</dbReference>
<evidence type="ECO:0000259" key="1">
    <source>
        <dbReference type="Pfam" id="PF07679"/>
    </source>
</evidence>
<dbReference type="Proteomes" id="UP000828390">
    <property type="component" value="Unassembled WGS sequence"/>
</dbReference>
<dbReference type="EMBL" id="JAIWYP010000008">
    <property type="protein sequence ID" value="KAH3788124.1"/>
    <property type="molecule type" value="Genomic_DNA"/>
</dbReference>
<dbReference type="InterPro" id="IPR036179">
    <property type="entry name" value="Ig-like_dom_sf"/>
</dbReference>
<feature type="domain" description="Immunoglobulin I-set" evidence="1">
    <location>
        <begin position="24"/>
        <end position="58"/>
    </location>
</feature>
<dbReference type="InterPro" id="IPR013098">
    <property type="entry name" value="Ig_I-set"/>
</dbReference>
<reference evidence="2" key="2">
    <citation type="submission" date="2020-11" db="EMBL/GenBank/DDBJ databases">
        <authorList>
            <person name="McCartney M.A."/>
            <person name="Auch B."/>
            <person name="Kono T."/>
            <person name="Mallez S."/>
            <person name="Becker A."/>
            <person name="Gohl D.M."/>
            <person name="Silverstein K.A.T."/>
            <person name="Koren S."/>
            <person name="Bechman K.B."/>
            <person name="Herman A."/>
            <person name="Abrahante J.E."/>
            <person name="Garbe J."/>
        </authorList>
    </citation>
    <scope>NUCLEOTIDE SEQUENCE</scope>
    <source>
        <strain evidence="2">Duluth1</strain>
        <tissue evidence="2">Whole animal</tissue>
    </source>
</reference>
<protein>
    <recommendedName>
        <fullName evidence="1">Immunoglobulin I-set domain-containing protein</fullName>
    </recommendedName>
</protein>
<gene>
    <name evidence="2" type="ORF">DPMN_166255</name>
</gene>
<proteinExistence type="predicted"/>
<evidence type="ECO:0000313" key="3">
    <source>
        <dbReference type="Proteomes" id="UP000828390"/>
    </source>
</evidence>
<accession>A0A9D4EWI4</accession>
<keyword evidence="3" id="KW-1185">Reference proteome</keyword>
<dbReference type="SUPFAM" id="SSF48726">
    <property type="entry name" value="Immunoglobulin"/>
    <property type="match status" value="1"/>
</dbReference>
<sequence>MKDGRPLGLKPGDVGGRLKMALSFELIITELSAADAGLYICVASNEYGEAHNSTFITVVGI</sequence>
<dbReference type="AlphaFoldDB" id="A0A9D4EWI4"/>
<dbReference type="Gene3D" id="2.60.40.10">
    <property type="entry name" value="Immunoglobulins"/>
    <property type="match status" value="1"/>
</dbReference>
<reference evidence="2" key="1">
    <citation type="journal article" date="2019" name="bioRxiv">
        <title>The Genome of the Zebra Mussel, Dreissena polymorpha: A Resource for Invasive Species Research.</title>
        <authorList>
            <person name="McCartney M.A."/>
            <person name="Auch B."/>
            <person name="Kono T."/>
            <person name="Mallez S."/>
            <person name="Zhang Y."/>
            <person name="Obille A."/>
            <person name="Becker A."/>
            <person name="Abrahante J.E."/>
            <person name="Garbe J."/>
            <person name="Badalamenti J.P."/>
            <person name="Herman A."/>
            <person name="Mangelson H."/>
            <person name="Liachko I."/>
            <person name="Sullivan S."/>
            <person name="Sone E.D."/>
            <person name="Koren S."/>
            <person name="Silverstein K.A.T."/>
            <person name="Beckman K.B."/>
            <person name="Gohl D.M."/>
        </authorList>
    </citation>
    <scope>NUCLEOTIDE SEQUENCE</scope>
    <source>
        <strain evidence="2">Duluth1</strain>
        <tissue evidence="2">Whole animal</tissue>
    </source>
</reference>
<organism evidence="2 3">
    <name type="scientific">Dreissena polymorpha</name>
    <name type="common">Zebra mussel</name>
    <name type="synonym">Mytilus polymorpha</name>
    <dbReference type="NCBI Taxonomy" id="45954"/>
    <lineage>
        <taxon>Eukaryota</taxon>
        <taxon>Metazoa</taxon>
        <taxon>Spiralia</taxon>
        <taxon>Lophotrochozoa</taxon>
        <taxon>Mollusca</taxon>
        <taxon>Bivalvia</taxon>
        <taxon>Autobranchia</taxon>
        <taxon>Heteroconchia</taxon>
        <taxon>Euheterodonta</taxon>
        <taxon>Imparidentia</taxon>
        <taxon>Neoheterodontei</taxon>
        <taxon>Myida</taxon>
        <taxon>Dreissenoidea</taxon>
        <taxon>Dreissenidae</taxon>
        <taxon>Dreissena</taxon>
    </lineage>
</organism>
<dbReference type="CDD" id="cd00096">
    <property type="entry name" value="Ig"/>
    <property type="match status" value="1"/>
</dbReference>